<dbReference type="InterPro" id="IPR022441">
    <property type="entry name" value="Para_beta_helix_rpt-2"/>
</dbReference>
<comment type="caution">
    <text evidence="1">The sequence shown here is derived from an EMBL/GenBank/DDBJ whole genome shotgun (WGS) entry which is preliminary data.</text>
</comment>
<evidence type="ECO:0000313" key="1">
    <source>
        <dbReference type="EMBL" id="PRR79613.1"/>
    </source>
</evidence>
<dbReference type="Proteomes" id="UP000239471">
    <property type="component" value="Unassembled WGS sequence"/>
</dbReference>
<name>A0A2T0B722_9CLOT</name>
<organism evidence="1 2">
    <name type="scientific">Clostridium vincentii</name>
    <dbReference type="NCBI Taxonomy" id="52704"/>
    <lineage>
        <taxon>Bacteria</taxon>
        <taxon>Bacillati</taxon>
        <taxon>Bacillota</taxon>
        <taxon>Clostridia</taxon>
        <taxon>Eubacteriales</taxon>
        <taxon>Clostridiaceae</taxon>
        <taxon>Clostridium</taxon>
    </lineage>
</organism>
<dbReference type="OrthoDB" id="8660908at2"/>
<dbReference type="SUPFAM" id="SSF51126">
    <property type="entry name" value="Pectin lyase-like"/>
    <property type="match status" value="1"/>
</dbReference>
<sequence>MRLVQNTQAGTEGVAIVSRSGLPGSYITYKPYPAQHPKLHVVNSWNHILITASYIRIEGFEVEGDAKNITVKDEESEYDSTIANGKVNWSSPTTRKLNTNGISVRPDSDMTKYGLNTYIIPNHVEIINNNVHDVPGGGIYTDEADYITIEGNVVHDTAIGMFANSGISIFHNHNTDEENTSYKNVIRNNISYHNTPYVKWVLNGKWSDGNGIIIDDTKCTQNMKTDRYIEYTGRTLVDNNIAYENSGSGIHAFSCDNVDVINNTAYNNNSEHLNWGQIFAQNSNNVRVVNNIAYAKTGNIVTLNYDSVNKNVIYS</sequence>
<reference evidence="1 2" key="1">
    <citation type="submission" date="2018-03" db="EMBL/GenBank/DDBJ databases">
        <title>Genome sequence of Clostridium vincentii DSM 10228.</title>
        <authorList>
            <person name="Poehlein A."/>
            <person name="Daniel R."/>
        </authorList>
    </citation>
    <scope>NUCLEOTIDE SEQUENCE [LARGE SCALE GENOMIC DNA]</scope>
    <source>
        <strain evidence="1 2">DSM 10228</strain>
    </source>
</reference>
<dbReference type="EMBL" id="PVXQ01000060">
    <property type="protein sequence ID" value="PRR79613.1"/>
    <property type="molecule type" value="Genomic_DNA"/>
</dbReference>
<dbReference type="InterPro" id="IPR006626">
    <property type="entry name" value="PbH1"/>
</dbReference>
<dbReference type="NCBIfam" id="TIGR03804">
    <property type="entry name" value="para_beta_helix"/>
    <property type="match status" value="1"/>
</dbReference>
<dbReference type="Gene3D" id="2.160.20.10">
    <property type="entry name" value="Single-stranded right-handed beta-helix, Pectin lyase-like"/>
    <property type="match status" value="1"/>
</dbReference>
<dbReference type="SMART" id="SM00710">
    <property type="entry name" value="PbH1"/>
    <property type="match status" value="6"/>
</dbReference>
<gene>
    <name evidence="1" type="ORF">CLVI_32970</name>
</gene>
<dbReference type="RefSeq" id="WP_106061184.1">
    <property type="nucleotide sequence ID" value="NZ_PVXQ01000060.1"/>
</dbReference>
<dbReference type="InterPro" id="IPR011050">
    <property type="entry name" value="Pectin_lyase_fold/virulence"/>
</dbReference>
<proteinExistence type="predicted"/>
<protein>
    <submittedName>
        <fullName evidence="1">Uncharacterized protein</fullName>
    </submittedName>
</protein>
<dbReference type="InterPro" id="IPR012334">
    <property type="entry name" value="Pectin_lyas_fold"/>
</dbReference>
<accession>A0A2T0B722</accession>
<keyword evidence="2" id="KW-1185">Reference proteome</keyword>
<dbReference type="AlphaFoldDB" id="A0A2T0B722"/>
<evidence type="ECO:0000313" key="2">
    <source>
        <dbReference type="Proteomes" id="UP000239471"/>
    </source>
</evidence>